<dbReference type="Proteomes" id="UP000070092">
    <property type="component" value="Unassembled WGS sequence"/>
</dbReference>
<evidence type="ECO:0000256" key="1">
    <source>
        <dbReference type="SAM" id="MobiDB-lite"/>
    </source>
</evidence>
<evidence type="ECO:0000313" key="2">
    <source>
        <dbReference type="EMBL" id="KWZ81205.1"/>
    </source>
</evidence>
<gene>
    <name evidence="2" type="ORF">HMPREF3196_01125</name>
</gene>
<dbReference type="PATRIC" id="fig|1681.53.peg.1106"/>
<organism evidence="2 3">
    <name type="scientific">Bifidobacterium bifidum</name>
    <dbReference type="NCBI Taxonomy" id="1681"/>
    <lineage>
        <taxon>Bacteria</taxon>
        <taxon>Bacillati</taxon>
        <taxon>Actinomycetota</taxon>
        <taxon>Actinomycetes</taxon>
        <taxon>Bifidobacteriales</taxon>
        <taxon>Bifidobacteriaceae</taxon>
        <taxon>Bifidobacterium</taxon>
    </lineage>
</organism>
<feature type="region of interest" description="Disordered" evidence="1">
    <location>
        <begin position="21"/>
        <end position="44"/>
    </location>
</feature>
<dbReference type="AlphaFoldDB" id="A0A133KNX9"/>
<proteinExistence type="predicted"/>
<name>A0A133KNX9_BIFBI</name>
<evidence type="ECO:0000313" key="3">
    <source>
        <dbReference type="Proteomes" id="UP000070092"/>
    </source>
</evidence>
<comment type="caution">
    <text evidence="2">The sequence shown here is derived from an EMBL/GenBank/DDBJ whole genome shotgun (WGS) entry which is preliminary data.</text>
</comment>
<protein>
    <submittedName>
        <fullName evidence="2">Uncharacterized protein</fullName>
    </submittedName>
</protein>
<dbReference type="EMBL" id="LRPO01000033">
    <property type="protein sequence ID" value="KWZ81205.1"/>
    <property type="molecule type" value="Genomic_DNA"/>
</dbReference>
<accession>A0A133KNX9</accession>
<sequence length="44" mass="4708">MTISPKPSDCKGFVIASLGAGAHSVTRPAHSDGCPRNMRRVSRR</sequence>
<reference evidence="2 3" key="1">
    <citation type="submission" date="2016-01" db="EMBL/GenBank/DDBJ databases">
        <authorList>
            <person name="Oliw E.H."/>
        </authorList>
    </citation>
    <scope>NUCLEOTIDE SEQUENCE [LARGE SCALE GENOMIC DNA]</scope>
    <source>
        <strain evidence="2 3">MJR8628B</strain>
    </source>
</reference>